<dbReference type="InterPro" id="IPR016167">
    <property type="entry name" value="FAD-bd_PCMH_sub1"/>
</dbReference>
<evidence type="ECO:0000256" key="5">
    <source>
        <dbReference type="ARBA" id="ARBA00023002"/>
    </source>
</evidence>
<dbReference type="Proteomes" id="UP000515561">
    <property type="component" value="Chromosome"/>
</dbReference>
<dbReference type="PANTHER" id="PTHR42973:SF39">
    <property type="entry name" value="FAD-BINDING PCMH-TYPE DOMAIN-CONTAINING PROTEIN"/>
    <property type="match status" value="1"/>
</dbReference>
<feature type="domain" description="FAD-binding PCMH-type" evidence="6">
    <location>
        <begin position="35"/>
        <end position="206"/>
    </location>
</feature>
<dbReference type="GO" id="GO:0071949">
    <property type="term" value="F:FAD binding"/>
    <property type="evidence" value="ECO:0007669"/>
    <property type="project" value="InterPro"/>
</dbReference>
<dbReference type="AlphaFoldDB" id="A0A6S6QX45"/>
<dbReference type="InterPro" id="IPR006094">
    <property type="entry name" value="Oxid_FAD_bind_N"/>
</dbReference>
<accession>A0A6S6QX45</accession>
<evidence type="ECO:0000313" key="8">
    <source>
        <dbReference type="Proteomes" id="UP000515561"/>
    </source>
</evidence>
<protein>
    <recommendedName>
        <fullName evidence="6">FAD-binding PCMH-type domain-containing protein</fullName>
    </recommendedName>
</protein>
<comment type="similarity">
    <text evidence="2">Belongs to the oxygen-dependent FAD-linked oxidoreductase family.</text>
</comment>
<name>A0A6S6QX45_9FIRM</name>
<evidence type="ECO:0000256" key="4">
    <source>
        <dbReference type="ARBA" id="ARBA00022827"/>
    </source>
</evidence>
<dbReference type="KEGG" id="acel:acsn021_18650"/>
<dbReference type="GO" id="GO:0016491">
    <property type="term" value="F:oxidoreductase activity"/>
    <property type="evidence" value="ECO:0007669"/>
    <property type="project" value="UniProtKB-KW"/>
</dbReference>
<evidence type="ECO:0000256" key="1">
    <source>
        <dbReference type="ARBA" id="ARBA00001974"/>
    </source>
</evidence>
<dbReference type="InterPro" id="IPR036318">
    <property type="entry name" value="FAD-bd_PCMH-like_sf"/>
</dbReference>
<organism evidence="7 8">
    <name type="scientific">Anaerocolumna cellulosilytica</name>
    <dbReference type="NCBI Taxonomy" id="433286"/>
    <lineage>
        <taxon>Bacteria</taxon>
        <taxon>Bacillati</taxon>
        <taxon>Bacillota</taxon>
        <taxon>Clostridia</taxon>
        <taxon>Lachnospirales</taxon>
        <taxon>Lachnospiraceae</taxon>
        <taxon>Anaerocolumna</taxon>
    </lineage>
</organism>
<dbReference type="InterPro" id="IPR016169">
    <property type="entry name" value="FAD-bd_PCMH_sub2"/>
</dbReference>
<reference evidence="7 8" key="1">
    <citation type="journal article" date="2016" name="Int. J. Syst. Evol. Microbiol.">
        <title>Descriptions of Anaerotaenia torta gen. nov., sp. nov. and Anaerocolumna cellulosilytica gen. nov., sp. nov. isolated from a methanogenic reactor of cattle waste.</title>
        <authorList>
            <person name="Uek A."/>
            <person name="Ohtaki Y."/>
            <person name="Kaku N."/>
            <person name="Ueki K."/>
        </authorList>
    </citation>
    <scope>NUCLEOTIDE SEQUENCE [LARGE SCALE GENOMIC DNA]</scope>
    <source>
        <strain evidence="7 8">SN021</strain>
    </source>
</reference>
<comment type="cofactor">
    <cofactor evidence="1">
        <name>FAD</name>
        <dbReference type="ChEBI" id="CHEBI:57692"/>
    </cofactor>
</comment>
<dbReference type="PROSITE" id="PS51387">
    <property type="entry name" value="FAD_PCMH"/>
    <property type="match status" value="1"/>
</dbReference>
<evidence type="ECO:0000313" key="7">
    <source>
        <dbReference type="EMBL" id="BCJ94296.1"/>
    </source>
</evidence>
<keyword evidence="3" id="KW-0285">Flavoprotein</keyword>
<evidence type="ECO:0000256" key="3">
    <source>
        <dbReference type="ARBA" id="ARBA00022630"/>
    </source>
</evidence>
<dbReference type="Gene3D" id="3.30.43.10">
    <property type="entry name" value="Uridine Diphospho-n-acetylenolpyruvylglucosamine Reductase, domain 2"/>
    <property type="match status" value="1"/>
</dbReference>
<dbReference type="EMBL" id="AP023367">
    <property type="protein sequence ID" value="BCJ94296.1"/>
    <property type="molecule type" value="Genomic_DNA"/>
</dbReference>
<keyword evidence="4" id="KW-0274">FAD</keyword>
<dbReference type="Pfam" id="PF01565">
    <property type="entry name" value="FAD_binding_4"/>
    <property type="match status" value="1"/>
</dbReference>
<dbReference type="InterPro" id="IPR012951">
    <property type="entry name" value="BBE"/>
</dbReference>
<dbReference type="Gene3D" id="3.40.462.20">
    <property type="match status" value="1"/>
</dbReference>
<proteinExistence type="inferred from homology"/>
<gene>
    <name evidence="7" type="ORF">acsn021_18650</name>
</gene>
<dbReference type="Gene3D" id="3.30.465.10">
    <property type="match status" value="1"/>
</dbReference>
<dbReference type="InterPro" id="IPR006093">
    <property type="entry name" value="Oxy_OxRdtase_FAD_BS"/>
</dbReference>
<evidence type="ECO:0000259" key="6">
    <source>
        <dbReference type="PROSITE" id="PS51387"/>
    </source>
</evidence>
<dbReference type="InterPro" id="IPR050416">
    <property type="entry name" value="FAD-linked_Oxidoreductase"/>
</dbReference>
<dbReference type="Pfam" id="PF08031">
    <property type="entry name" value="BBE"/>
    <property type="match status" value="1"/>
</dbReference>
<dbReference type="SUPFAM" id="SSF56176">
    <property type="entry name" value="FAD-binding/transporter-associated domain-like"/>
    <property type="match status" value="1"/>
</dbReference>
<keyword evidence="8" id="KW-1185">Reference proteome</keyword>
<evidence type="ECO:0000256" key="2">
    <source>
        <dbReference type="ARBA" id="ARBA00005466"/>
    </source>
</evidence>
<dbReference type="InterPro" id="IPR016166">
    <property type="entry name" value="FAD-bd_PCMH"/>
</dbReference>
<dbReference type="PROSITE" id="PS00862">
    <property type="entry name" value="OX2_COVAL_FAD"/>
    <property type="match status" value="1"/>
</dbReference>
<keyword evidence="5" id="KW-0560">Oxidoreductase</keyword>
<dbReference type="PANTHER" id="PTHR42973">
    <property type="entry name" value="BINDING OXIDOREDUCTASE, PUTATIVE (AFU_ORTHOLOGUE AFUA_1G17690)-RELATED"/>
    <property type="match status" value="1"/>
</dbReference>
<sequence>MDIFMKDFLWGLTGRVVLPFDPLYTLKRQGFNRAIQKYPLVIVYCRNKKDVSNAVVWARKHSIPIRIRSGGHNYEGYSNGDYLLVIDISEMKGIEIVEDTKQLYIETGVTNKLVYEVAASKGYPFPGGTCPTVGVSGFALGGGWGLSCRYLGLGCDSLEEVELVNYEGDIITTNKRCNTDLFWALRGAGGGNFGVAVSMRFRLPKRIEKVTLIEIDYLHVDAAEQEEFLRVWQDWLKCADYRVTLIARIYNSKHDGLAMLVRGIFYGGTEEAKDIMAKFLVLKHAVYAFSYSTFLEAVTIIGSVYPPYEKFASVSRFVTRDFLQPEIGQVVGLIRKRPSGSVFTGLSLYALGGKVAAVRKDETAFFYRKAQYITWLETVWEEREYAAENEEWVRRRYPVLAQYTTGSYVNFPYRGLIDYLEAYYGSHMESLIKVKAKYDPFNVFTYPQGIIPTMGHDYPVPKEQSEPDIFLPASGDRDAMYRGFRYVTETSVK</sequence>